<protein>
    <submittedName>
        <fullName evidence="2">Uncharacterized protein</fullName>
    </submittedName>
</protein>
<feature type="signal peptide" evidence="1">
    <location>
        <begin position="1"/>
        <end position="23"/>
    </location>
</feature>
<dbReference type="EMBL" id="AP025637">
    <property type="protein sequence ID" value="BDG71699.1"/>
    <property type="molecule type" value="Genomic_DNA"/>
</dbReference>
<feature type="chain" id="PRO_5045745557" evidence="1">
    <location>
        <begin position="24"/>
        <end position="118"/>
    </location>
</feature>
<evidence type="ECO:0000313" key="3">
    <source>
        <dbReference type="Proteomes" id="UP000831327"/>
    </source>
</evidence>
<keyword evidence="3" id="KW-1185">Reference proteome</keyword>
<gene>
    <name evidence="2" type="ORF">Rmf_16280</name>
</gene>
<reference evidence="2 3" key="1">
    <citation type="journal article" date="2016" name="Microbes Environ.">
        <title>Phylogenetically diverse aerobic anoxygenic phototrophic bacteria isolated from epilithic biofilms in Tama river, Japan.</title>
        <authorList>
            <person name="Hirose S."/>
            <person name="Matsuura K."/>
            <person name="Haruta S."/>
        </authorList>
    </citation>
    <scope>NUCLEOTIDE SEQUENCE [LARGE SCALE GENOMIC DNA]</scope>
    <source>
        <strain evidence="2 3">S08</strain>
    </source>
</reference>
<sequence length="118" mass="12448">MIQPSRRIALMAPLLALASTAAAQAPAVMLFRVVSQRDDIIIGLTPAELAALGSGPEAERIGRALAAQGQIGAWRYVVGRASDGSTRYGATGRVSILRQETYRIEPYRPALPVAPPPG</sequence>
<evidence type="ECO:0000313" key="2">
    <source>
        <dbReference type="EMBL" id="BDG71699.1"/>
    </source>
</evidence>
<keyword evidence="1" id="KW-0732">Signal</keyword>
<dbReference type="RefSeq" id="WP_244458945.1">
    <property type="nucleotide sequence ID" value="NZ_AP025637.1"/>
</dbReference>
<dbReference type="Proteomes" id="UP000831327">
    <property type="component" value="Chromosome"/>
</dbReference>
<accession>A0ABN6NZ47</accession>
<name>A0ABN6NZ47_9PROT</name>
<proteinExistence type="predicted"/>
<organism evidence="2 3">
    <name type="scientific">Roseomonas fluvialis</name>
    <dbReference type="NCBI Taxonomy" id="1750527"/>
    <lineage>
        <taxon>Bacteria</taxon>
        <taxon>Pseudomonadati</taxon>
        <taxon>Pseudomonadota</taxon>
        <taxon>Alphaproteobacteria</taxon>
        <taxon>Acetobacterales</taxon>
        <taxon>Roseomonadaceae</taxon>
        <taxon>Roseomonas</taxon>
    </lineage>
</organism>
<evidence type="ECO:0000256" key="1">
    <source>
        <dbReference type="SAM" id="SignalP"/>
    </source>
</evidence>